<dbReference type="Pfam" id="PF09686">
    <property type="entry name" value="Plasmid_RAQPRD"/>
    <property type="match status" value="1"/>
</dbReference>
<dbReference type="KEGG" id="ecq:ECED1_3570"/>
<feature type="compositionally biased region" description="Polar residues" evidence="1">
    <location>
        <begin position="101"/>
        <end position="110"/>
    </location>
</feature>
<sequence length="120" mass="13343">MILTEVCMFSLPALSRKTAGLTGTAGMMLLVTLVLPVQAAEKDELATVMRQLDQVRAALDRARTASLQATPHDGRYFFDYPRAQADIQTMQEGIDRYLTPSRAQPRNGSAVTGEYRRERP</sequence>
<accession>B7N053</accession>
<dbReference type="EMBL" id="CU928162">
    <property type="protein sequence ID" value="CAR09721.2"/>
    <property type="molecule type" value="Genomic_DNA"/>
</dbReference>
<evidence type="ECO:0000313" key="3">
    <source>
        <dbReference type="Proteomes" id="UP000000748"/>
    </source>
</evidence>
<name>B7N053_ECO81</name>
<dbReference type="AlphaFoldDB" id="B7N053"/>
<organism evidence="2 3">
    <name type="scientific">Escherichia coli O81 (strain ED1a)</name>
    <dbReference type="NCBI Taxonomy" id="585397"/>
    <lineage>
        <taxon>Bacteria</taxon>
        <taxon>Pseudomonadati</taxon>
        <taxon>Pseudomonadota</taxon>
        <taxon>Gammaproteobacteria</taxon>
        <taxon>Enterobacterales</taxon>
        <taxon>Enterobacteriaceae</taxon>
        <taxon>Escherichia</taxon>
    </lineage>
</organism>
<dbReference type="NCBIfam" id="TIGR01690">
    <property type="entry name" value="ICE_RAQPRD"/>
    <property type="match status" value="1"/>
</dbReference>
<feature type="region of interest" description="Disordered" evidence="1">
    <location>
        <begin position="99"/>
        <end position="120"/>
    </location>
</feature>
<evidence type="ECO:0000256" key="1">
    <source>
        <dbReference type="SAM" id="MobiDB-lite"/>
    </source>
</evidence>
<evidence type="ECO:0000313" key="2">
    <source>
        <dbReference type="EMBL" id="CAR09721.2"/>
    </source>
</evidence>
<reference evidence="3" key="1">
    <citation type="journal article" date="2009" name="PLoS Genet.">
        <title>Organised genome dynamics in the Escherichia coli species results in highly diverse adaptive paths.</title>
        <authorList>
            <person name="Touchon M."/>
            <person name="Hoede C."/>
            <person name="Tenaillon O."/>
            <person name="Barbe V."/>
            <person name="Baeriswyl S."/>
            <person name="Bidet P."/>
            <person name="Bingen E."/>
            <person name="Bonacorsi S."/>
            <person name="Bouchier C."/>
            <person name="Bouvet O."/>
            <person name="Calteau A."/>
            <person name="Chiapello H."/>
            <person name="Clermont O."/>
            <person name="Cruveiller S."/>
            <person name="Danchin A."/>
            <person name="Diard M."/>
            <person name="Dossat C."/>
            <person name="Karoui M.E."/>
            <person name="Frapy E."/>
            <person name="Garry L."/>
            <person name="Ghigo J.M."/>
            <person name="Gilles A.M."/>
            <person name="Johnson J."/>
            <person name="Le Bouguenec C."/>
            <person name="Lescat M."/>
            <person name="Mangenot S."/>
            <person name="Martinez-Jehanne V."/>
            <person name="Matic I."/>
            <person name="Nassif X."/>
            <person name="Oztas S."/>
            <person name="Petit M.A."/>
            <person name="Pichon C."/>
            <person name="Rouy Z."/>
            <person name="Ruf C.S."/>
            <person name="Schneider D."/>
            <person name="Tourret J."/>
            <person name="Vacherie B."/>
            <person name="Vallenet D."/>
            <person name="Medigue C."/>
            <person name="Rocha E.P.C."/>
            <person name="Denamur E."/>
        </authorList>
    </citation>
    <scope>NUCLEOTIDE SEQUENCE [LARGE SCALE GENOMIC DNA]</scope>
    <source>
        <strain evidence="3">ED1a</strain>
    </source>
</reference>
<proteinExistence type="predicted"/>
<dbReference type="Proteomes" id="UP000000748">
    <property type="component" value="Chromosome"/>
</dbReference>
<dbReference type="HOGENOM" id="CLU_155310_1_0_6"/>
<protein>
    <submittedName>
        <fullName evidence="2">Uncharacterized protein</fullName>
    </submittedName>
</protein>
<gene>
    <name evidence="2" type="ordered locus">ECED1_3570</name>
</gene>
<dbReference type="InterPro" id="IPR019110">
    <property type="entry name" value="Uncharacterised_RAQPRD"/>
</dbReference>